<dbReference type="EMBL" id="UOGD01000382">
    <property type="protein sequence ID" value="VAX27424.1"/>
    <property type="molecule type" value="Genomic_DNA"/>
</dbReference>
<feature type="domain" description="DUF5916" evidence="2">
    <location>
        <begin position="257"/>
        <end position="330"/>
    </location>
</feature>
<name>A0A3B1CU95_9ZZZZ</name>
<dbReference type="GO" id="GO:0030246">
    <property type="term" value="F:carbohydrate binding"/>
    <property type="evidence" value="ECO:0007669"/>
    <property type="project" value="InterPro"/>
</dbReference>
<dbReference type="InterPro" id="IPR045670">
    <property type="entry name" value="DUF5916"/>
</dbReference>
<dbReference type="SUPFAM" id="SSF49344">
    <property type="entry name" value="CBD9-like"/>
    <property type="match status" value="1"/>
</dbReference>
<dbReference type="AlphaFoldDB" id="A0A3B1CU95"/>
<organism evidence="3">
    <name type="scientific">hydrothermal vent metagenome</name>
    <dbReference type="NCBI Taxonomy" id="652676"/>
    <lineage>
        <taxon>unclassified sequences</taxon>
        <taxon>metagenomes</taxon>
        <taxon>ecological metagenomes</taxon>
    </lineage>
</organism>
<sequence>MKKTLIFLFLLYGSFLYGQKLKVHVLNENDQISLDGILNEQVWKEADSISNLTMVEPREGAAPTQKTVIRILADESNIYLGVRCYDSEPSKIISFSKARDSYLYSEDRIKFVFDTYLDQRSGYIFAVNPEGTRYDALVSNYGEDENSNWDGLWEAQTIIDSHGWSVEIRIPIQTISYTPGLKEWGFNFERRIQRNLEIDRWTALKRDYKISQVNQAGRITNLPNFDIGIGLTSKVSLITDTHKSLGKQAKAQLDYSLDFTERITSGVSAHLTVNTDFAEVEVDSRRTNLTRFPLFFPEKRGFFLEGSDIFEFGVGLGTDVIPFYSRKIGLYHGRKVPIIVGGKLNGKVNNTNFGALVTRTSSVDTLVPAATLGVFRVKQNFSEEYSLGMIGTYGDPVTNKDNWLIGADFTYQTTRFLGDKSFIAGVWGLYNNNKALVGDNTSIGFKLDYPNDLWDISLKMKRIGDAFLPSLGFVPRPGIIYYSLSADFMPRPEWKLIRQFFFESFFRLVTDLNHNWESYTAFTAPVHFLLESGDRFEFNIMPKGENLTEDFEIEDGVIIKKGPYHWQRFRLELETASKRVMN</sequence>
<proteinExistence type="predicted"/>
<accession>A0A3B1CU95</accession>
<evidence type="ECO:0000259" key="1">
    <source>
        <dbReference type="Pfam" id="PF06452"/>
    </source>
</evidence>
<dbReference type="Pfam" id="PF06452">
    <property type="entry name" value="CBM9_1"/>
    <property type="match status" value="1"/>
</dbReference>
<gene>
    <name evidence="3" type="ORF">MNBD_IGNAVI01-1480</name>
</gene>
<evidence type="ECO:0000313" key="3">
    <source>
        <dbReference type="EMBL" id="VAX27424.1"/>
    </source>
</evidence>
<dbReference type="CDD" id="cd09618">
    <property type="entry name" value="CBM9_like_2"/>
    <property type="match status" value="1"/>
</dbReference>
<dbReference type="GO" id="GO:0016052">
    <property type="term" value="P:carbohydrate catabolic process"/>
    <property type="evidence" value="ECO:0007669"/>
    <property type="project" value="InterPro"/>
</dbReference>
<protein>
    <submittedName>
        <fullName evidence="3">Uncharacterized protein</fullName>
    </submittedName>
</protein>
<dbReference type="InterPro" id="IPR010502">
    <property type="entry name" value="Carb-bd_dom_fam9"/>
</dbReference>
<feature type="domain" description="Carbohydrate-binding" evidence="1">
    <location>
        <begin position="35"/>
        <end position="188"/>
    </location>
</feature>
<evidence type="ECO:0000259" key="2">
    <source>
        <dbReference type="Pfam" id="PF19313"/>
    </source>
</evidence>
<dbReference type="Pfam" id="PF19313">
    <property type="entry name" value="DUF5916"/>
    <property type="match status" value="1"/>
</dbReference>
<dbReference type="GO" id="GO:0004553">
    <property type="term" value="F:hydrolase activity, hydrolyzing O-glycosyl compounds"/>
    <property type="evidence" value="ECO:0007669"/>
    <property type="project" value="InterPro"/>
</dbReference>
<reference evidence="3" key="1">
    <citation type="submission" date="2018-06" db="EMBL/GenBank/DDBJ databases">
        <authorList>
            <person name="Zhirakovskaya E."/>
        </authorList>
    </citation>
    <scope>NUCLEOTIDE SEQUENCE</scope>
</reference>
<dbReference type="Gene3D" id="2.60.40.1190">
    <property type="match status" value="1"/>
</dbReference>
<feature type="non-terminal residue" evidence="3">
    <location>
        <position position="582"/>
    </location>
</feature>